<evidence type="ECO:0000313" key="1">
    <source>
        <dbReference type="EMBL" id="BBC80949.1"/>
    </source>
</evidence>
<evidence type="ECO:0000313" key="2">
    <source>
        <dbReference type="Proteomes" id="UP000270034"/>
    </source>
</evidence>
<accession>A0A2Z5ZKT4</accession>
<organism evidence="1 2">
    <name type="scientific">Acetobacter orientalis</name>
    <dbReference type="NCBI Taxonomy" id="146474"/>
    <lineage>
        <taxon>Bacteria</taxon>
        <taxon>Pseudomonadati</taxon>
        <taxon>Pseudomonadota</taxon>
        <taxon>Alphaproteobacteria</taxon>
        <taxon>Acetobacterales</taxon>
        <taxon>Acetobacteraceae</taxon>
        <taxon>Acetobacter</taxon>
    </lineage>
</organism>
<name>A0A2Z5ZKT4_9PROT</name>
<dbReference type="KEGG" id="aot:AcetOri_orf03959"/>
<protein>
    <submittedName>
        <fullName evidence="1">Uncharacterized protein</fullName>
    </submittedName>
</protein>
<proteinExistence type="predicted"/>
<reference evidence="1 2" key="1">
    <citation type="submission" date="2018-02" db="EMBL/GenBank/DDBJ databases">
        <title>Acetobacter orientalis genome.</title>
        <authorList>
            <person name="Nakashima N."/>
            <person name="Tamura T."/>
        </authorList>
    </citation>
    <scope>NUCLEOTIDE SEQUENCE [LARGE SCALE GENOMIC DNA]</scope>
    <source>
        <strain evidence="1 2">FAN1</strain>
    </source>
</reference>
<dbReference type="EMBL" id="AP018515">
    <property type="protein sequence ID" value="BBC80949.1"/>
    <property type="molecule type" value="Genomic_DNA"/>
</dbReference>
<sequence length="37" mass="4026">MACSYAKKRSAALTACFGDTALVAQFKRFTKRQLKGG</sequence>
<dbReference type="AlphaFoldDB" id="A0A2Z5ZKT4"/>
<gene>
    <name evidence="1" type="ORF">AcetOrient_orf03959</name>
</gene>
<dbReference type="Proteomes" id="UP000270034">
    <property type="component" value="Chromosome"/>
</dbReference>